<dbReference type="EMBL" id="CM055732">
    <property type="protein sequence ID" value="KAJ8011840.1"/>
    <property type="molecule type" value="Genomic_DNA"/>
</dbReference>
<comment type="caution">
    <text evidence="1">The sequence shown here is derived from an EMBL/GenBank/DDBJ whole genome shotgun (WGS) entry which is preliminary data.</text>
</comment>
<protein>
    <submittedName>
        <fullName evidence="1">Uncharacterized protein</fullName>
    </submittedName>
</protein>
<sequence length="1879" mass="207765">MQGGTYLLLATATLLSLLNSSVEGDSSSVTRKDAGTCTVFSDPHYSTFDGANFRFVKPCTYILAQVCLTCLSSETPLSYFSIEVKNELKGNSSLSVIQKVTVEIENLEVSLHHMHNHRVMVNGIWKELPLNLNRGAINIRSNAASIILETNFNLFVSYDKVGSVHVNIPPSYSGKVSGMCGNFNYVRDDDYLTPDGFNATNSVTLGQSWQSGKDCGSTIVAQKCSANKEEEYASEVYCGSLVARHGPFADCHSVLRAESYFRSCILEMCETVGDPEVLCEALESYADMCRKAGGILQAWRNYTICPLKCGGNSHYNACAEGCPEVCSNKDIQGACESCQERCDCDPGFMLSDGMCVDAENCGCWVNGEHYQRGVKFVDGECERLCECMGGGRLQCSAFSCAAGELCTDKHGVKGCFPSNPVMCRIHGDPHYITFDGKAYPFQGGCSYILVQTCGGNTPVKFTVTGQNWNPMNKSSSKLGAVILETNGLHVRLESYNTTVNHVWQDLPVKVNGTYGEVKLYRNQQYTVMETTFGLRMLLDDQSRLFLQLDERYEGEVCGLCGTYSDDQSDDFLTPNGTKPETVVMFANSWRVTSPEDVHCVAKPPDPRPCDSDLDDQGDKECSKLLREVFKPCHYFVHPSLYIGSCISDHCASGGDMHVTCNSLRSYVAACQVADVNIPPWWNDTACDSPPVQTTMLPVTSPDKKICPLDCDFDNSECGWEQLIQDSFDWTRQSGPTPTEFTGPTQDHTTGDGSYMYIESDSGYRGDSARMMSPSCQNGPGKYCLHFWYHMYGQARAMALNVYQLDQHEGNKKLWSQVNNQGAKWFPAEVDVNVNGSFKIIMEAIRGSDHLSDVAFDDISIHHGPCSSHTSSPSIPTVDGGAVTPNKVCNLDCDFKQDLCGFTQLVTDVFDWTRHTGSTPTAFTGPSADHTTGSGHYLYIEANSASYGDTARLLSAECSDPGPLCLQFWYHMSGSAHTMGLHVYILQNGYADGVWWKRNNQGDSWQLAQVDLRTTGPFKIIFEGRRGTTDQSDVSIDDVSLDRGRCADLLLPPAQTQKPLNPSTPITSTPPPQDPTTIRPEPPSTAMLEPSNPPSVEGGAGAPHPVCNLDCDFDQDLCSFDQLLTDVFDWTRHRGSTPTGMTGPSADHTTRSGHYMYIEANGVTNGDTARLLSAECSDPGPQCLQFWYHMYGSAQTMGLHIYLLQNNLAKWVWWKRNDQGDSWQLAQVDLETTGHFKIIFEGRRGTTDQSDVAIDDVSLHRGRCTDFIIPPAQTEKPLNPSVDITSTPPPQVPTTIRPEPSSTAMLEPSNPPSVEGEAGAPHPVCNLDCNFEQNLCSFDQLLTDVFDWTRHSGSTSTKMTGPSADHTTGSGHYMYIEANGVTNGDTARLLSAECSDPGPQCLQFWYHMYGSAQTMGLHVYMLQGNLANLVWWKRNEQGDSWQLAQVDLETTGPFKIIFEGRRGTTDLSDVAIDDVFLQRGRCADLNELPTSTDPFLDIIANPSPSAVSTNIKLAVITTKPELQSATSTQRLATERPHPLKLAAEEQQSPRLSAERPELLVTARPTPSCPKNSHYTLCMSACLPTCKQLHALPNCHADVDCVQGCVCDNGFVLKERVCVPIQQCGCVDNGGNIYNFKESWYTENCQQKCKCDEDNDVGEIDCSDEECDEDDICLQNEAGQYFCKSTDFSECSINGDPEYRTFDNMKHKFKGRNCYVLVQTTGLSKNQPEVYIEAINDITNHDNGDNIHCDNSKDEQLDIARKSDSDEDSDEDNDCLRLRGLKIRVYNHTVDFRKNRKLFVDGRSARAPLNPAGGLRIFEHSSRIYLKTDFGLSVEFDGDSRAEIILPHTYKRRVGGIWRELECNGRDAKQNIKTIVFATDL</sequence>
<proteinExistence type="predicted"/>
<evidence type="ECO:0000313" key="2">
    <source>
        <dbReference type="Proteomes" id="UP001157502"/>
    </source>
</evidence>
<dbReference type="Proteomes" id="UP001157502">
    <property type="component" value="Chromosome 5"/>
</dbReference>
<keyword evidence="2" id="KW-1185">Reference proteome</keyword>
<reference evidence="1" key="1">
    <citation type="submission" date="2021-05" db="EMBL/GenBank/DDBJ databases">
        <authorList>
            <person name="Pan Q."/>
            <person name="Jouanno E."/>
            <person name="Zahm M."/>
            <person name="Klopp C."/>
            <person name="Cabau C."/>
            <person name="Louis A."/>
            <person name="Berthelot C."/>
            <person name="Parey E."/>
            <person name="Roest Crollius H."/>
            <person name="Montfort J."/>
            <person name="Robinson-Rechavi M."/>
            <person name="Bouchez O."/>
            <person name="Lampietro C."/>
            <person name="Lopez Roques C."/>
            <person name="Donnadieu C."/>
            <person name="Postlethwait J."/>
            <person name="Bobe J."/>
            <person name="Dillon D."/>
            <person name="Chandos A."/>
            <person name="von Hippel F."/>
            <person name="Guiguen Y."/>
        </authorList>
    </citation>
    <scope>NUCLEOTIDE SEQUENCE</scope>
    <source>
        <strain evidence="1">YG-Jan2019</strain>
    </source>
</reference>
<accession>A0ACC2H850</accession>
<gene>
    <name evidence="1" type="ORF">DPEC_G00062460</name>
</gene>
<name>A0ACC2H850_DALPE</name>
<evidence type="ECO:0000313" key="1">
    <source>
        <dbReference type="EMBL" id="KAJ8011840.1"/>
    </source>
</evidence>
<organism evidence="1 2">
    <name type="scientific">Dallia pectoralis</name>
    <name type="common">Alaska blackfish</name>
    <dbReference type="NCBI Taxonomy" id="75939"/>
    <lineage>
        <taxon>Eukaryota</taxon>
        <taxon>Metazoa</taxon>
        <taxon>Chordata</taxon>
        <taxon>Craniata</taxon>
        <taxon>Vertebrata</taxon>
        <taxon>Euteleostomi</taxon>
        <taxon>Actinopterygii</taxon>
        <taxon>Neopterygii</taxon>
        <taxon>Teleostei</taxon>
        <taxon>Protacanthopterygii</taxon>
        <taxon>Esociformes</taxon>
        <taxon>Umbridae</taxon>
        <taxon>Dallia</taxon>
    </lineage>
</organism>